<evidence type="ECO:0000313" key="3">
    <source>
        <dbReference type="Proteomes" id="UP000004095"/>
    </source>
</evidence>
<proteinExistence type="predicted"/>
<keyword evidence="1" id="KW-1133">Transmembrane helix</keyword>
<feature type="transmembrane region" description="Helical" evidence="1">
    <location>
        <begin position="66"/>
        <end position="86"/>
    </location>
</feature>
<dbReference type="RefSeq" id="WP_002701317.1">
    <property type="nucleotide sequence ID" value="NZ_AAWS01000036.1"/>
</dbReference>
<keyword evidence="3" id="KW-1185">Reference proteome</keyword>
<evidence type="ECO:0000313" key="2">
    <source>
        <dbReference type="EMBL" id="EAY26295.1"/>
    </source>
</evidence>
<sequence length="211" mass="24660">MTHTPQEQKAQKLWTKYANQDEDEFWQEYERLLYKVQHTPAPTRKKRKTKHLASTQAKRKIFHADFGLFVALCLVTLLAAFLIYIIVTSTTNETEMGIFMVATLYLGFAYFVMNALGSAYSFEVASTHLQVYQLVFVKKEKIPWQTIDSVKMKKTTTTDERGQQTNHYQLQVFTLQNGVPAYDYALSQAKHWELIDYLRQHVKTVEEVAYK</sequence>
<name>A1ZTN4_MICM2</name>
<protein>
    <submittedName>
        <fullName evidence="2">Uncharacterized protein</fullName>
    </submittedName>
</protein>
<organism evidence="2 3">
    <name type="scientific">Microscilla marina ATCC 23134</name>
    <dbReference type="NCBI Taxonomy" id="313606"/>
    <lineage>
        <taxon>Bacteria</taxon>
        <taxon>Pseudomonadati</taxon>
        <taxon>Bacteroidota</taxon>
        <taxon>Cytophagia</taxon>
        <taxon>Cytophagales</taxon>
        <taxon>Microscillaceae</taxon>
        <taxon>Microscilla</taxon>
    </lineage>
</organism>
<evidence type="ECO:0000256" key="1">
    <source>
        <dbReference type="SAM" id="Phobius"/>
    </source>
</evidence>
<dbReference type="OrthoDB" id="9765195at2"/>
<gene>
    <name evidence="2" type="ORF">M23134_01618</name>
</gene>
<dbReference type="Proteomes" id="UP000004095">
    <property type="component" value="Unassembled WGS sequence"/>
</dbReference>
<keyword evidence="1" id="KW-0812">Transmembrane</keyword>
<dbReference type="EMBL" id="AAWS01000036">
    <property type="protein sequence ID" value="EAY26295.1"/>
    <property type="molecule type" value="Genomic_DNA"/>
</dbReference>
<feature type="transmembrane region" description="Helical" evidence="1">
    <location>
        <begin position="98"/>
        <end position="116"/>
    </location>
</feature>
<reference evidence="2 3" key="1">
    <citation type="submission" date="2007-01" db="EMBL/GenBank/DDBJ databases">
        <authorList>
            <person name="Haygood M."/>
            <person name="Podell S."/>
            <person name="Anderson C."/>
            <person name="Hopkinson B."/>
            <person name="Roe K."/>
            <person name="Barbeau K."/>
            <person name="Gaasterland T."/>
            <person name="Ferriera S."/>
            <person name="Johnson J."/>
            <person name="Kravitz S."/>
            <person name="Beeson K."/>
            <person name="Sutton G."/>
            <person name="Rogers Y.-H."/>
            <person name="Friedman R."/>
            <person name="Frazier M."/>
            <person name="Venter J.C."/>
        </authorList>
    </citation>
    <scope>NUCLEOTIDE SEQUENCE [LARGE SCALE GENOMIC DNA]</scope>
    <source>
        <strain evidence="2 3">ATCC 23134</strain>
    </source>
</reference>
<keyword evidence="1" id="KW-0472">Membrane</keyword>
<comment type="caution">
    <text evidence="2">The sequence shown here is derived from an EMBL/GenBank/DDBJ whole genome shotgun (WGS) entry which is preliminary data.</text>
</comment>
<dbReference type="AlphaFoldDB" id="A1ZTN4"/>
<accession>A1ZTN4</accession>